<organism evidence="2 3">
    <name type="scientific">Solirubrobacter ginsenosidimutans</name>
    <dbReference type="NCBI Taxonomy" id="490573"/>
    <lineage>
        <taxon>Bacteria</taxon>
        <taxon>Bacillati</taxon>
        <taxon>Actinomycetota</taxon>
        <taxon>Thermoleophilia</taxon>
        <taxon>Solirubrobacterales</taxon>
        <taxon>Solirubrobacteraceae</taxon>
        <taxon>Solirubrobacter</taxon>
    </lineage>
</organism>
<dbReference type="EMBL" id="JAPDOD010000026">
    <property type="protein sequence ID" value="MDA0163626.1"/>
    <property type="molecule type" value="Genomic_DNA"/>
</dbReference>
<gene>
    <name evidence="2" type="ORF">OM076_25355</name>
</gene>
<protein>
    <submittedName>
        <fullName evidence="2">VOC family protein</fullName>
    </submittedName>
</protein>
<accession>A0A9X3MVH2</accession>
<dbReference type="InterPro" id="IPR004360">
    <property type="entry name" value="Glyas_Fos-R_dOase_dom"/>
</dbReference>
<reference evidence="2" key="1">
    <citation type="submission" date="2022-10" db="EMBL/GenBank/DDBJ databases">
        <title>The WGS of Solirubrobacter ginsenosidimutans DSM 21036.</title>
        <authorList>
            <person name="Jiang Z."/>
        </authorList>
    </citation>
    <scope>NUCLEOTIDE SEQUENCE</scope>
    <source>
        <strain evidence="2">DSM 21036</strain>
    </source>
</reference>
<dbReference type="InterPro" id="IPR050383">
    <property type="entry name" value="GlyoxalaseI/FosfomycinResist"/>
</dbReference>
<dbReference type="PANTHER" id="PTHR21366:SF22">
    <property type="entry name" value="VOC DOMAIN-CONTAINING PROTEIN"/>
    <property type="match status" value="1"/>
</dbReference>
<dbReference type="InterPro" id="IPR029068">
    <property type="entry name" value="Glyas_Bleomycin-R_OHBP_Dase"/>
</dbReference>
<proteinExistence type="predicted"/>
<dbReference type="AlphaFoldDB" id="A0A9X3MVH2"/>
<feature type="domain" description="VOC" evidence="1">
    <location>
        <begin position="2"/>
        <end position="130"/>
    </location>
</feature>
<name>A0A9X3MVH2_9ACTN</name>
<evidence type="ECO:0000259" key="1">
    <source>
        <dbReference type="PROSITE" id="PS51819"/>
    </source>
</evidence>
<dbReference type="SUPFAM" id="SSF54593">
    <property type="entry name" value="Glyoxalase/Bleomycin resistance protein/Dihydroxybiphenyl dioxygenase"/>
    <property type="match status" value="1"/>
</dbReference>
<evidence type="ECO:0000313" key="2">
    <source>
        <dbReference type="EMBL" id="MDA0163626.1"/>
    </source>
</evidence>
<dbReference type="Proteomes" id="UP001149140">
    <property type="component" value="Unassembled WGS sequence"/>
</dbReference>
<dbReference type="PANTHER" id="PTHR21366">
    <property type="entry name" value="GLYOXALASE FAMILY PROTEIN"/>
    <property type="match status" value="1"/>
</dbReference>
<dbReference type="PROSITE" id="PS51819">
    <property type="entry name" value="VOC"/>
    <property type="match status" value="1"/>
</dbReference>
<evidence type="ECO:0000313" key="3">
    <source>
        <dbReference type="Proteomes" id="UP001149140"/>
    </source>
</evidence>
<dbReference type="Gene3D" id="3.10.180.10">
    <property type="entry name" value="2,3-Dihydroxybiphenyl 1,2-Dioxygenase, domain 1"/>
    <property type="match status" value="1"/>
</dbReference>
<keyword evidence="3" id="KW-1185">Reference proteome</keyword>
<dbReference type="RefSeq" id="WP_270042871.1">
    <property type="nucleotide sequence ID" value="NZ_JAPDOD010000026.1"/>
</dbReference>
<comment type="caution">
    <text evidence="2">The sequence shown here is derived from an EMBL/GenBank/DDBJ whole genome shotgun (WGS) entry which is preliminary data.</text>
</comment>
<dbReference type="Pfam" id="PF00903">
    <property type="entry name" value="Glyoxalase"/>
    <property type="match status" value="1"/>
</dbReference>
<sequence length="147" mass="15742">MKLDHAALMISDPEAARAFYVGVLGLEEVERPVTFTFPGLWVAVGDRQLHLVGEAEAGRTRETHPGYRSEELATGYASHFAILVDDLEGYLEGVRTRGGVVVGGPRPRGDGVLQAYVTDPDGNVVELMQTGVAVTGDEPEIGVPKLL</sequence>
<dbReference type="InterPro" id="IPR037523">
    <property type="entry name" value="VOC_core"/>
</dbReference>